<dbReference type="InterPro" id="IPR040079">
    <property type="entry name" value="Glutathione_S-Trfase"/>
</dbReference>
<accession>R8ARR9</accession>
<gene>
    <name evidence="3" type="ORF">PLESHI_07695</name>
</gene>
<reference evidence="3 4" key="1">
    <citation type="journal article" date="2013" name="Genome Announc.">
        <title>Genome Sequence of Plesiomonas shigelloides Strain 302-73 (Serotype O1).</title>
        <authorList>
            <person name="Pique N."/>
            <person name="Aquilini E."/>
            <person name="Alioto T."/>
            <person name="Minana-Galbis D."/>
            <person name="Tomas J.M."/>
        </authorList>
    </citation>
    <scope>NUCLEOTIDE SEQUENCE [LARGE SCALE GENOMIC DNA]</scope>
    <source>
        <strain evidence="3 4">302-73</strain>
    </source>
</reference>
<dbReference type="SFLD" id="SFLDG00358">
    <property type="entry name" value="Main_(cytGST)"/>
    <property type="match status" value="1"/>
</dbReference>
<keyword evidence="4" id="KW-1185">Reference proteome</keyword>
<dbReference type="SUPFAM" id="SSF47616">
    <property type="entry name" value="GST C-terminal domain-like"/>
    <property type="match status" value="1"/>
</dbReference>
<dbReference type="PATRIC" id="fig|1315976.3.peg.1515"/>
<feature type="domain" description="GST C-terminal" evidence="2">
    <location>
        <begin position="84"/>
        <end position="206"/>
    </location>
</feature>
<dbReference type="Pfam" id="PF00043">
    <property type="entry name" value="GST_C"/>
    <property type="match status" value="1"/>
</dbReference>
<dbReference type="InterPro" id="IPR036249">
    <property type="entry name" value="Thioredoxin-like_sf"/>
</dbReference>
<evidence type="ECO:0000313" key="4">
    <source>
        <dbReference type="Proteomes" id="UP000014012"/>
    </source>
</evidence>
<dbReference type="PROSITE" id="PS50405">
    <property type="entry name" value="GST_CTER"/>
    <property type="match status" value="1"/>
</dbReference>
<comment type="caution">
    <text evidence="3">The sequence shown here is derived from an EMBL/GenBank/DDBJ whole genome shotgun (WGS) entry which is preliminary data.</text>
</comment>
<feature type="domain" description="GST N-terminal" evidence="1">
    <location>
        <begin position="1"/>
        <end position="82"/>
    </location>
</feature>
<evidence type="ECO:0000259" key="2">
    <source>
        <dbReference type="PROSITE" id="PS50405"/>
    </source>
</evidence>
<dbReference type="PROSITE" id="PS50404">
    <property type="entry name" value="GST_NTER"/>
    <property type="match status" value="1"/>
</dbReference>
<dbReference type="Proteomes" id="UP000014012">
    <property type="component" value="Unassembled WGS sequence"/>
</dbReference>
<organism evidence="3 4">
    <name type="scientific">Plesiomonas shigelloides 302-73</name>
    <dbReference type="NCBI Taxonomy" id="1315976"/>
    <lineage>
        <taxon>Bacteria</taxon>
        <taxon>Pseudomonadati</taxon>
        <taxon>Pseudomonadota</taxon>
        <taxon>Gammaproteobacteria</taxon>
        <taxon>Enterobacterales</taxon>
        <taxon>Enterobacteriaceae</taxon>
        <taxon>Plesiomonas</taxon>
    </lineage>
</organism>
<dbReference type="InterPro" id="IPR036282">
    <property type="entry name" value="Glutathione-S-Trfase_C_sf"/>
</dbReference>
<name>R8ARR9_PLESH</name>
<dbReference type="InterPro" id="IPR004046">
    <property type="entry name" value="GST_C"/>
</dbReference>
<evidence type="ECO:0000313" key="3">
    <source>
        <dbReference type="EMBL" id="EON89013.1"/>
    </source>
</evidence>
<dbReference type="SFLD" id="SFLDS00019">
    <property type="entry name" value="Glutathione_Transferase_(cytos"/>
    <property type="match status" value="1"/>
</dbReference>
<dbReference type="EMBL" id="AQQO01000047">
    <property type="protein sequence ID" value="EON89013.1"/>
    <property type="molecule type" value="Genomic_DNA"/>
</dbReference>
<dbReference type="OrthoDB" id="9797500at2"/>
<dbReference type="PANTHER" id="PTHR44051">
    <property type="entry name" value="GLUTATHIONE S-TRANSFERASE-RELATED"/>
    <property type="match status" value="1"/>
</dbReference>
<dbReference type="Pfam" id="PF13409">
    <property type="entry name" value="GST_N_2"/>
    <property type="match status" value="1"/>
</dbReference>
<keyword evidence="3" id="KW-0808">Transferase</keyword>
<dbReference type="InterPro" id="IPR010987">
    <property type="entry name" value="Glutathione-S-Trfase_C-like"/>
</dbReference>
<dbReference type="CDD" id="cd03056">
    <property type="entry name" value="GST_N_4"/>
    <property type="match status" value="1"/>
</dbReference>
<evidence type="ECO:0000259" key="1">
    <source>
        <dbReference type="PROSITE" id="PS50404"/>
    </source>
</evidence>
<dbReference type="HOGENOM" id="CLU_011226_6_0_6"/>
<dbReference type="RefSeq" id="WP_010863162.1">
    <property type="nucleotide sequence ID" value="NZ_KB944508.1"/>
</dbReference>
<dbReference type="SUPFAM" id="SSF52833">
    <property type="entry name" value="Thioredoxin-like"/>
    <property type="match status" value="1"/>
</dbReference>
<dbReference type="InterPro" id="IPR004045">
    <property type="entry name" value="Glutathione_S-Trfase_N"/>
</dbReference>
<sequence>MLTVYGDLLSGNCYKIKLILQLLSIPHQWQHVDVLSGETRSAAFLAKNPAGKIPCLQLENGEYLSESNAILHYLAQGSPLIPTDPLTHARVLQWQFFEQYSHEPCIAVARFIARYLGMPDSRRDEYQALQTSGRQALSVMEQQLTRTPYLAGEDYSLADISLYAYTHVADEGGFNLREFPQICAWLARIEAQPGHQTMAQCLAAAS</sequence>
<dbReference type="Gene3D" id="3.40.30.10">
    <property type="entry name" value="Glutaredoxin"/>
    <property type="match status" value="1"/>
</dbReference>
<dbReference type="Gene3D" id="1.20.1050.10">
    <property type="match status" value="1"/>
</dbReference>
<protein>
    <submittedName>
        <fullName evidence="3">Glutathione S-transferase family protein</fullName>
    </submittedName>
</protein>
<dbReference type="PANTHER" id="PTHR44051:SF2">
    <property type="entry name" value="HYPOTHETICAL GLUTATHIONE S-TRANSFERASE LIKE PROTEIN"/>
    <property type="match status" value="1"/>
</dbReference>
<dbReference type="SFLD" id="SFLDG01151">
    <property type="entry name" value="Main.2:_Nu-like"/>
    <property type="match status" value="1"/>
</dbReference>
<proteinExistence type="predicted"/>
<dbReference type="GO" id="GO:0016740">
    <property type="term" value="F:transferase activity"/>
    <property type="evidence" value="ECO:0007669"/>
    <property type="project" value="UniProtKB-KW"/>
</dbReference>
<dbReference type="AlphaFoldDB" id="R8ARR9"/>